<dbReference type="GeneTree" id="ENSGT00940000170483"/>
<evidence type="ECO:0000256" key="3">
    <source>
        <dbReference type="ARBA" id="ARBA00022989"/>
    </source>
</evidence>
<dbReference type="InterPro" id="IPR017981">
    <property type="entry name" value="GPCR_2-like_7TM"/>
</dbReference>
<dbReference type="AlphaFoldDB" id="F6ZRU0"/>
<evidence type="ECO:0000256" key="2">
    <source>
        <dbReference type="ARBA" id="ARBA00022692"/>
    </source>
</evidence>
<evidence type="ECO:0000256" key="1">
    <source>
        <dbReference type="ARBA" id="ARBA00004141"/>
    </source>
</evidence>
<keyword evidence="3 5" id="KW-1133">Transmembrane helix</keyword>
<evidence type="ECO:0000256" key="4">
    <source>
        <dbReference type="ARBA" id="ARBA00023136"/>
    </source>
</evidence>
<sequence length="186" mass="20976">MENNCGFWDVERQRWVKDGNIVDANNSYVACSFNHLTNFATLFISDEQNKQHSNILKLISTIGSSLSAACLAFTIVTFVFVPKTRTASKFRGSFLLANLSMALLLLNAFFIVSDQSIVTSSKNACVIMAIVIYYSFLCSFQWMSIEAIVLLFIVFKSIYYMTKLSDRMVIMTSLLWGWGVPLLVVV</sequence>
<evidence type="ECO:0000259" key="6">
    <source>
        <dbReference type="PROSITE" id="PS50261"/>
    </source>
</evidence>
<dbReference type="HOGENOM" id="CLU_1457593_0_0_1"/>
<organism evidence="7 8">
    <name type="scientific">Ciona intestinalis</name>
    <name type="common">Transparent sea squirt</name>
    <name type="synonym">Ascidia intestinalis</name>
    <dbReference type="NCBI Taxonomy" id="7719"/>
    <lineage>
        <taxon>Eukaryota</taxon>
        <taxon>Metazoa</taxon>
        <taxon>Chordata</taxon>
        <taxon>Tunicata</taxon>
        <taxon>Ascidiacea</taxon>
        <taxon>Phlebobranchia</taxon>
        <taxon>Cionidae</taxon>
        <taxon>Ciona</taxon>
    </lineage>
</organism>
<name>F6ZRU0_CIOIN</name>
<dbReference type="PRINTS" id="PR00249">
    <property type="entry name" value="GPCRSECRETIN"/>
</dbReference>
<dbReference type="Ensembl" id="ENSCINT00000028461.2">
    <property type="protein sequence ID" value="ENSCINP00000028215.2"/>
    <property type="gene ID" value="ENSCING00000016213.2"/>
</dbReference>
<dbReference type="InterPro" id="IPR000832">
    <property type="entry name" value="GPCR_2_secretin-like"/>
</dbReference>
<reference evidence="7" key="2">
    <citation type="submission" date="2025-08" db="UniProtKB">
        <authorList>
            <consortium name="Ensembl"/>
        </authorList>
    </citation>
    <scope>IDENTIFICATION</scope>
</reference>
<reference evidence="7" key="3">
    <citation type="submission" date="2025-09" db="UniProtKB">
        <authorList>
            <consortium name="Ensembl"/>
        </authorList>
    </citation>
    <scope>IDENTIFICATION</scope>
</reference>
<dbReference type="InterPro" id="IPR000203">
    <property type="entry name" value="GPS"/>
</dbReference>
<evidence type="ECO:0000313" key="8">
    <source>
        <dbReference type="Proteomes" id="UP000008144"/>
    </source>
</evidence>
<dbReference type="GO" id="GO:0004930">
    <property type="term" value="F:G protein-coupled receptor activity"/>
    <property type="evidence" value="ECO:0007669"/>
    <property type="project" value="InterPro"/>
</dbReference>
<feature type="domain" description="G-protein coupled receptors family 2 profile 2" evidence="6">
    <location>
        <begin position="56"/>
        <end position="186"/>
    </location>
</feature>
<dbReference type="Proteomes" id="UP000008144">
    <property type="component" value="Unassembled WGS sequence"/>
</dbReference>
<dbReference type="Pfam" id="PF00002">
    <property type="entry name" value="7tm_2"/>
    <property type="match status" value="1"/>
</dbReference>
<feature type="transmembrane region" description="Helical" evidence="5">
    <location>
        <begin position="132"/>
        <end position="155"/>
    </location>
</feature>
<keyword evidence="8" id="KW-1185">Reference proteome</keyword>
<keyword evidence="2 5" id="KW-0812">Transmembrane</keyword>
<evidence type="ECO:0000256" key="5">
    <source>
        <dbReference type="SAM" id="Phobius"/>
    </source>
</evidence>
<feature type="transmembrane region" description="Helical" evidence="5">
    <location>
        <begin position="167"/>
        <end position="185"/>
    </location>
</feature>
<dbReference type="GO" id="GO:0007166">
    <property type="term" value="P:cell surface receptor signaling pathway"/>
    <property type="evidence" value="ECO:0007669"/>
    <property type="project" value="InterPro"/>
</dbReference>
<dbReference type="STRING" id="7719.ENSCINP00000028215"/>
<dbReference type="PANTHER" id="PTHR12011">
    <property type="entry name" value="ADHESION G-PROTEIN COUPLED RECEPTOR"/>
    <property type="match status" value="1"/>
</dbReference>
<protein>
    <recommendedName>
        <fullName evidence="6">G-protein coupled receptors family 2 profile 2 domain-containing protein</fullName>
    </recommendedName>
</protein>
<feature type="transmembrane region" description="Helical" evidence="5">
    <location>
        <begin position="93"/>
        <end position="112"/>
    </location>
</feature>
<reference evidence="8" key="1">
    <citation type="journal article" date="2002" name="Science">
        <title>The draft genome of Ciona intestinalis: insights into chordate and vertebrate origins.</title>
        <authorList>
            <person name="Dehal P."/>
            <person name="Satou Y."/>
            <person name="Campbell R.K."/>
            <person name="Chapman J."/>
            <person name="Degnan B."/>
            <person name="De Tomaso A."/>
            <person name="Davidson B."/>
            <person name="Di Gregorio A."/>
            <person name="Gelpke M."/>
            <person name="Goodstein D.M."/>
            <person name="Harafuji N."/>
            <person name="Hastings K.E."/>
            <person name="Ho I."/>
            <person name="Hotta K."/>
            <person name="Huang W."/>
            <person name="Kawashima T."/>
            <person name="Lemaire P."/>
            <person name="Martinez D."/>
            <person name="Meinertzhagen I.A."/>
            <person name="Necula S."/>
            <person name="Nonaka M."/>
            <person name="Putnam N."/>
            <person name="Rash S."/>
            <person name="Saiga H."/>
            <person name="Satake M."/>
            <person name="Terry A."/>
            <person name="Yamada L."/>
            <person name="Wang H.G."/>
            <person name="Awazu S."/>
            <person name="Azumi K."/>
            <person name="Boore J."/>
            <person name="Branno M."/>
            <person name="Chin-Bow S."/>
            <person name="DeSantis R."/>
            <person name="Doyle S."/>
            <person name="Francino P."/>
            <person name="Keys D.N."/>
            <person name="Haga S."/>
            <person name="Hayashi H."/>
            <person name="Hino K."/>
            <person name="Imai K.S."/>
            <person name="Inaba K."/>
            <person name="Kano S."/>
            <person name="Kobayashi K."/>
            <person name="Kobayashi M."/>
            <person name="Lee B.I."/>
            <person name="Makabe K.W."/>
            <person name="Manohar C."/>
            <person name="Matassi G."/>
            <person name="Medina M."/>
            <person name="Mochizuki Y."/>
            <person name="Mount S."/>
            <person name="Morishita T."/>
            <person name="Miura S."/>
            <person name="Nakayama A."/>
            <person name="Nishizaka S."/>
            <person name="Nomoto H."/>
            <person name="Ohta F."/>
            <person name="Oishi K."/>
            <person name="Rigoutsos I."/>
            <person name="Sano M."/>
            <person name="Sasaki A."/>
            <person name="Sasakura Y."/>
            <person name="Shoguchi E."/>
            <person name="Shin-i T."/>
            <person name="Spagnuolo A."/>
            <person name="Stainier D."/>
            <person name="Suzuki M.M."/>
            <person name="Tassy O."/>
            <person name="Takatori N."/>
            <person name="Tokuoka M."/>
            <person name="Yagi K."/>
            <person name="Yoshizaki F."/>
            <person name="Wada S."/>
            <person name="Zhang C."/>
            <person name="Hyatt P.D."/>
            <person name="Larimer F."/>
            <person name="Detter C."/>
            <person name="Doggett N."/>
            <person name="Glavina T."/>
            <person name="Hawkins T."/>
            <person name="Richardson P."/>
            <person name="Lucas S."/>
            <person name="Kohara Y."/>
            <person name="Levine M."/>
            <person name="Satoh N."/>
            <person name="Rokhsar D.S."/>
        </authorList>
    </citation>
    <scope>NUCLEOTIDE SEQUENCE [LARGE SCALE GENOMIC DNA]</scope>
</reference>
<dbReference type="Gene3D" id="1.20.1070.10">
    <property type="entry name" value="Rhodopsin 7-helix transmembrane proteins"/>
    <property type="match status" value="1"/>
</dbReference>
<dbReference type="OMA" id="GWPMIVV"/>
<comment type="subcellular location">
    <subcellularLocation>
        <location evidence="1">Membrane</location>
        <topology evidence="1">Multi-pass membrane protein</topology>
    </subcellularLocation>
</comment>
<dbReference type="InParanoid" id="F6ZRU0"/>
<dbReference type="PANTHER" id="PTHR12011:SF471">
    <property type="entry name" value="G-PROTEIN COUPLED RECEPTORS FAMILY 2 PROFILE 2 DOMAIN-CONTAINING PROTEIN"/>
    <property type="match status" value="1"/>
</dbReference>
<accession>F6ZRU0</accession>
<keyword evidence="4 5" id="KW-0472">Membrane</keyword>
<dbReference type="GO" id="GO:0016020">
    <property type="term" value="C:membrane"/>
    <property type="evidence" value="ECO:0007669"/>
    <property type="project" value="UniProtKB-SubCell"/>
</dbReference>
<proteinExistence type="predicted"/>
<dbReference type="Pfam" id="PF01825">
    <property type="entry name" value="GPS"/>
    <property type="match status" value="1"/>
</dbReference>
<feature type="transmembrane region" description="Helical" evidence="5">
    <location>
        <begin position="58"/>
        <end position="81"/>
    </location>
</feature>
<evidence type="ECO:0000313" key="7">
    <source>
        <dbReference type="Ensembl" id="ENSCINP00000028215.2"/>
    </source>
</evidence>
<dbReference type="PROSITE" id="PS50261">
    <property type="entry name" value="G_PROTEIN_RECEP_F2_4"/>
    <property type="match status" value="1"/>
</dbReference>